<dbReference type="KEGG" id="rpd:RPD_1638"/>
<dbReference type="PANTHER" id="PTHR36698:SF2">
    <property type="entry name" value="MCE_MLAD DOMAIN-CONTAINING PROTEIN"/>
    <property type="match status" value="1"/>
</dbReference>
<accession>Q13AL4</accession>
<dbReference type="InterPro" id="IPR003399">
    <property type="entry name" value="Mce/MlaD"/>
</dbReference>
<reference evidence="4 5" key="1">
    <citation type="submission" date="2006-03" db="EMBL/GenBank/DDBJ databases">
        <title>Complete sequence of Rhodopseudomonas palustris BisB5.</title>
        <authorList>
            <consortium name="US DOE Joint Genome Institute"/>
            <person name="Copeland A."/>
            <person name="Lucas S."/>
            <person name="Lapidus A."/>
            <person name="Barry K."/>
            <person name="Detter J.C."/>
            <person name="Glavina del Rio T."/>
            <person name="Hammon N."/>
            <person name="Israni S."/>
            <person name="Dalin E."/>
            <person name="Tice H."/>
            <person name="Pitluck S."/>
            <person name="Chain P."/>
            <person name="Malfatti S."/>
            <person name="Shin M."/>
            <person name="Vergez L."/>
            <person name="Schmutz J."/>
            <person name="Larimer F."/>
            <person name="Land M."/>
            <person name="Hauser L."/>
            <person name="Pelletier D.A."/>
            <person name="Kyrpides N."/>
            <person name="Lykidis A."/>
            <person name="Oda Y."/>
            <person name="Harwood C.S."/>
            <person name="Richardson P."/>
        </authorList>
    </citation>
    <scope>NUCLEOTIDE SEQUENCE [LARGE SCALE GENOMIC DNA]</scope>
    <source>
        <strain evidence="4 5">BisB5</strain>
    </source>
</reference>
<evidence type="ECO:0000259" key="3">
    <source>
        <dbReference type="Pfam" id="PF02470"/>
    </source>
</evidence>
<feature type="region of interest" description="Disordered" evidence="1">
    <location>
        <begin position="278"/>
        <end position="317"/>
    </location>
</feature>
<dbReference type="STRING" id="316057.RPD_1638"/>
<keyword evidence="2" id="KW-1133">Transmembrane helix</keyword>
<dbReference type="PANTHER" id="PTHR36698">
    <property type="entry name" value="BLL5892 PROTEIN"/>
    <property type="match status" value="1"/>
</dbReference>
<keyword evidence="2" id="KW-0472">Membrane</keyword>
<organism evidence="4 5">
    <name type="scientific">Rhodopseudomonas palustris (strain BisB5)</name>
    <dbReference type="NCBI Taxonomy" id="316057"/>
    <lineage>
        <taxon>Bacteria</taxon>
        <taxon>Pseudomonadati</taxon>
        <taxon>Pseudomonadota</taxon>
        <taxon>Alphaproteobacteria</taxon>
        <taxon>Hyphomicrobiales</taxon>
        <taxon>Nitrobacteraceae</taxon>
        <taxon>Rhodopseudomonas</taxon>
    </lineage>
</organism>
<evidence type="ECO:0000313" key="4">
    <source>
        <dbReference type="EMBL" id="ABE38875.1"/>
    </source>
</evidence>
<dbReference type="AlphaFoldDB" id="Q13AL4"/>
<dbReference type="Proteomes" id="UP000001818">
    <property type="component" value="Chromosome"/>
</dbReference>
<feature type="transmembrane region" description="Helical" evidence="2">
    <location>
        <begin position="21"/>
        <end position="42"/>
    </location>
</feature>
<feature type="domain" description="Mce/MlaD" evidence="3">
    <location>
        <begin position="56"/>
        <end position="128"/>
    </location>
</feature>
<evidence type="ECO:0000313" key="5">
    <source>
        <dbReference type="Proteomes" id="UP000001818"/>
    </source>
</evidence>
<dbReference type="EMBL" id="CP000283">
    <property type="protein sequence ID" value="ABE38875.1"/>
    <property type="molecule type" value="Genomic_DNA"/>
</dbReference>
<gene>
    <name evidence="4" type="ordered locus">RPD_1638</name>
</gene>
<protein>
    <submittedName>
        <fullName evidence="4">Mammalian cell entry related</fullName>
    </submittedName>
</protein>
<proteinExistence type="predicted"/>
<evidence type="ECO:0000256" key="1">
    <source>
        <dbReference type="SAM" id="MobiDB-lite"/>
    </source>
</evidence>
<dbReference type="Pfam" id="PF02470">
    <property type="entry name" value="MlaD"/>
    <property type="match status" value="1"/>
</dbReference>
<evidence type="ECO:0000256" key="2">
    <source>
        <dbReference type="SAM" id="Phobius"/>
    </source>
</evidence>
<name>Q13AL4_RHOPS</name>
<keyword evidence="2" id="KW-0812">Transmembrane</keyword>
<sequence>MRPSCGAGRRWSRLMETRANYFLIGTFTLAVIAAAFGFVLWFQSLHSTKARSPLRVVFEGAASGLRNGGSVNFNGVRVGEVISVKLDNPKRVVALAMVENTAPIRKDTLVGLEFQGLTGVAAISLKGGLDSAPPVPLDEDGVPVLTADPELLMDISESVKATLRNLNKVVAENAETVKESLSNLQTFTASLARSSDKIDSIMVKVDGVIGKTDSVMQGIDALAGGKDGGELFQAVKSFRELADNLDKRSNALIIDGRRTLVDISRAVNNLDRNPTRLLFGPSNNAAQEQAAPPRLQVAPPTAARAEQPRPPRRRVAQ</sequence>
<dbReference type="HOGENOM" id="CLU_013850_1_2_5"/>
<dbReference type="eggNOG" id="COG1463">
    <property type="taxonomic scope" value="Bacteria"/>
</dbReference>